<gene>
    <name evidence="17" type="ORF">TGRUB_315600A</name>
</gene>
<keyword evidence="8" id="KW-0067">ATP-binding</keyword>
<sequence length="354" mass="39285">LSLSLSLLLSLSLSLFFSLFFSLLSSLFFCLFFSLLSSLFFCLLFSLLSSLFFCLFSSLFSSLCFTNGSSGRRAAMEAGMREILSLYFPEEGVQNADLQAYVEEWKTFLYEHRRTLLKHCFAREETQGLLGQLRRRGRLASAPRWSSETLCSETGARTLLAVTLSSEEEAKQMEPQSRGDKPPGDASSFVSSDSVGSLVAVRGSVLRMYEPRPLVTKLPFLCARCGARIVRKCPEGKVTFPGPCPTPRCTSRHFLPQRRAAETVDWQKFSLQSEDGRVVLNGCKEMPSAASALSSGEAAQAEGDSRSSARERNGDHPEPEEKAANEVRRPPSVDCEASTECERNATLFFIWCSM</sequence>
<evidence type="ECO:0000256" key="10">
    <source>
        <dbReference type="ARBA" id="ARBA00023204"/>
    </source>
</evidence>
<feature type="domain" description="MCM OB" evidence="16">
    <location>
        <begin position="191"/>
        <end position="278"/>
    </location>
</feature>
<feature type="compositionally biased region" description="Basic and acidic residues" evidence="14">
    <location>
        <begin position="168"/>
        <end position="183"/>
    </location>
</feature>
<keyword evidence="7" id="KW-0347">Helicase</keyword>
<evidence type="ECO:0000313" key="17">
    <source>
        <dbReference type="EMBL" id="KFG66358.1"/>
    </source>
</evidence>
<evidence type="ECO:0000256" key="2">
    <source>
        <dbReference type="ARBA" id="ARBA00008010"/>
    </source>
</evidence>
<dbReference type="Pfam" id="PF17207">
    <property type="entry name" value="MCM_OB"/>
    <property type="match status" value="1"/>
</dbReference>
<dbReference type="VEuPathDB" id="ToxoDB:TGRUB_315600A"/>
<dbReference type="InterPro" id="IPR012340">
    <property type="entry name" value="NA-bd_OB-fold"/>
</dbReference>
<feature type="transmembrane region" description="Helical" evidence="15">
    <location>
        <begin position="39"/>
        <end position="60"/>
    </location>
</feature>
<dbReference type="GO" id="GO:0003697">
    <property type="term" value="F:single-stranded DNA binding"/>
    <property type="evidence" value="ECO:0007669"/>
    <property type="project" value="TreeGrafter"/>
</dbReference>
<evidence type="ECO:0000256" key="4">
    <source>
        <dbReference type="ARBA" id="ARBA00022741"/>
    </source>
</evidence>
<evidence type="ECO:0000256" key="1">
    <source>
        <dbReference type="ARBA" id="ARBA00004123"/>
    </source>
</evidence>
<organism evidence="17 18">
    <name type="scientific">Toxoplasma gondii RUB</name>
    <dbReference type="NCBI Taxonomy" id="935652"/>
    <lineage>
        <taxon>Eukaryota</taxon>
        <taxon>Sar</taxon>
        <taxon>Alveolata</taxon>
        <taxon>Apicomplexa</taxon>
        <taxon>Conoidasida</taxon>
        <taxon>Coccidia</taxon>
        <taxon>Eucoccidiorida</taxon>
        <taxon>Eimeriorina</taxon>
        <taxon>Sarcocystidae</taxon>
        <taxon>Toxoplasma</taxon>
    </lineage>
</organism>
<dbReference type="FunFam" id="2.20.28.10:FF:000007">
    <property type="entry name" value="DNA helicase MCM8 isoform X1"/>
    <property type="match status" value="1"/>
</dbReference>
<feature type="compositionally biased region" description="Basic and acidic residues" evidence="14">
    <location>
        <begin position="303"/>
        <end position="331"/>
    </location>
</feature>
<dbReference type="AlphaFoldDB" id="A0A086MBU0"/>
<accession>A0A086MBU0</accession>
<comment type="caution">
    <text evidence="17">The sequence shown here is derived from an EMBL/GenBank/DDBJ whole genome shotgun (WGS) entry which is preliminary data.</text>
</comment>
<protein>
    <recommendedName>
        <fullName evidence="3">DNA helicase</fullName>
        <ecNumber evidence="3">3.6.4.12</ecNumber>
    </recommendedName>
    <alternativeName>
        <fullName evidence="12">Minichromosome maintenance 8</fullName>
    </alternativeName>
</protein>
<comment type="catalytic activity">
    <reaction evidence="13">
        <text>ATP + H2O = ADP + phosphate + H(+)</text>
        <dbReference type="Rhea" id="RHEA:13065"/>
        <dbReference type="ChEBI" id="CHEBI:15377"/>
        <dbReference type="ChEBI" id="CHEBI:15378"/>
        <dbReference type="ChEBI" id="CHEBI:30616"/>
        <dbReference type="ChEBI" id="CHEBI:43474"/>
        <dbReference type="ChEBI" id="CHEBI:456216"/>
        <dbReference type="EC" id="3.6.4.12"/>
    </reaction>
</comment>
<dbReference type="InterPro" id="IPR033762">
    <property type="entry name" value="MCM_OB"/>
</dbReference>
<proteinExistence type="inferred from homology"/>
<dbReference type="GO" id="GO:0042555">
    <property type="term" value="C:MCM complex"/>
    <property type="evidence" value="ECO:0007669"/>
    <property type="project" value="TreeGrafter"/>
</dbReference>
<evidence type="ECO:0000256" key="3">
    <source>
        <dbReference type="ARBA" id="ARBA00012551"/>
    </source>
</evidence>
<dbReference type="PANTHER" id="PTHR11630">
    <property type="entry name" value="DNA REPLICATION LICENSING FACTOR MCM FAMILY MEMBER"/>
    <property type="match status" value="1"/>
</dbReference>
<comment type="similarity">
    <text evidence="2">Belongs to the MCM family.</text>
</comment>
<dbReference type="GO" id="GO:0005634">
    <property type="term" value="C:nucleus"/>
    <property type="evidence" value="ECO:0007669"/>
    <property type="project" value="UniProtKB-SubCell"/>
</dbReference>
<comment type="subcellular location">
    <subcellularLocation>
        <location evidence="1">Nucleus</location>
    </subcellularLocation>
</comment>
<feature type="compositionally biased region" description="Low complexity" evidence="14">
    <location>
        <begin position="289"/>
        <end position="302"/>
    </location>
</feature>
<dbReference type="GO" id="GO:0016787">
    <property type="term" value="F:hydrolase activity"/>
    <property type="evidence" value="ECO:0007669"/>
    <property type="project" value="UniProtKB-KW"/>
</dbReference>
<dbReference type="EC" id="3.6.4.12" evidence="3"/>
<evidence type="ECO:0000256" key="6">
    <source>
        <dbReference type="ARBA" id="ARBA00022801"/>
    </source>
</evidence>
<evidence type="ECO:0000256" key="8">
    <source>
        <dbReference type="ARBA" id="ARBA00022840"/>
    </source>
</evidence>
<dbReference type="EMBL" id="AFYV02000033">
    <property type="protein sequence ID" value="KFG66358.1"/>
    <property type="molecule type" value="Genomic_DNA"/>
</dbReference>
<keyword evidence="6" id="KW-0378">Hydrolase</keyword>
<dbReference type="GO" id="GO:0017116">
    <property type="term" value="F:single-stranded DNA helicase activity"/>
    <property type="evidence" value="ECO:0007669"/>
    <property type="project" value="TreeGrafter"/>
</dbReference>
<evidence type="ECO:0000256" key="9">
    <source>
        <dbReference type="ARBA" id="ARBA00023125"/>
    </source>
</evidence>
<keyword evidence="15" id="KW-1133">Transmembrane helix</keyword>
<dbReference type="GO" id="GO:0000724">
    <property type="term" value="P:double-strand break repair via homologous recombination"/>
    <property type="evidence" value="ECO:0007669"/>
    <property type="project" value="UniProtKB-ARBA"/>
</dbReference>
<evidence type="ECO:0000256" key="14">
    <source>
        <dbReference type="SAM" id="MobiDB-lite"/>
    </source>
</evidence>
<evidence type="ECO:0000256" key="11">
    <source>
        <dbReference type="ARBA" id="ARBA00023242"/>
    </source>
</evidence>
<dbReference type="GO" id="GO:0005524">
    <property type="term" value="F:ATP binding"/>
    <property type="evidence" value="ECO:0007669"/>
    <property type="project" value="UniProtKB-KW"/>
</dbReference>
<dbReference type="InterPro" id="IPR031327">
    <property type="entry name" value="MCM"/>
</dbReference>
<feature type="non-terminal residue" evidence="17">
    <location>
        <position position="1"/>
    </location>
</feature>
<keyword evidence="4" id="KW-0547">Nucleotide-binding</keyword>
<keyword evidence="11" id="KW-0539">Nucleus</keyword>
<keyword evidence="15" id="KW-0812">Transmembrane</keyword>
<reference evidence="17 18" key="1">
    <citation type="submission" date="2014-05" db="EMBL/GenBank/DDBJ databases">
        <authorList>
            <person name="Sibley D."/>
            <person name="Venepally P."/>
            <person name="Karamycheva S."/>
            <person name="Hadjithomas M."/>
            <person name="Khan A."/>
            <person name="Brunk B."/>
            <person name="Roos D."/>
            <person name="Caler E."/>
            <person name="Lorenzi H."/>
        </authorList>
    </citation>
    <scope>NUCLEOTIDE SEQUENCE [LARGE SCALE GENOMIC DNA]</scope>
    <source>
        <strain evidence="17 18">RUB</strain>
    </source>
</reference>
<dbReference type="Proteomes" id="UP000028834">
    <property type="component" value="Unassembled WGS sequence"/>
</dbReference>
<feature type="region of interest" description="Disordered" evidence="14">
    <location>
        <begin position="167"/>
        <end position="191"/>
    </location>
</feature>
<evidence type="ECO:0000256" key="5">
    <source>
        <dbReference type="ARBA" id="ARBA00022763"/>
    </source>
</evidence>
<keyword evidence="15" id="KW-0472">Membrane</keyword>
<evidence type="ECO:0000256" key="7">
    <source>
        <dbReference type="ARBA" id="ARBA00022806"/>
    </source>
</evidence>
<evidence type="ECO:0000259" key="16">
    <source>
        <dbReference type="Pfam" id="PF17207"/>
    </source>
</evidence>
<keyword evidence="10" id="KW-0234">DNA repair</keyword>
<evidence type="ECO:0000313" key="18">
    <source>
        <dbReference type="Proteomes" id="UP000028834"/>
    </source>
</evidence>
<feature type="transmembrane region" description="Helical" evidence="15">
    <location>
        <begin position="6"/>
        <end position="32"/>
    </location>
</feature>
<name>A0A086MBU0_TOXGO</name>
<keyword evidence="5" id="KW-0227">DNA damage</keyword>
<evidence type="ECO:0000256" key="12">
    <source>
        <dbReference type="ARBA" id="ARBA00042306"/>
    </source>
</evidence>
<dbReference type="SUPFAM" id="SSF50249">
    <property type="entry name" value="Nucleic acid-binding proteins"/>
    <property type="match status" value="1"/>
</dbReference>
<evidence type="ECO:0000256" key="13">
    <source>
        <dbReference type="ARBA" id="ARBA00047995"/>
    </source>
</evidence>
<feature type="region of interest" description="Disordered" evidence="14">
    <location>
        <begin position="289"/>
        <end position="335"/>
    </location>
</feature>
<dbReference type="PANTHER" id="PTHR11630:SF47">
    <property type="entry name" value="DNA HELICASE MCM8"/>
    <property type="match status" value="1"/>
</dbReference>
<keyword evidence="9" id="KW-0238">DNA-binding</keyword>
<evidence type="ECO:0000256" key="15">
    <source>
        <dbReference type="SAM" id="Phobius"/>
    </source>
</evidence>